<dbReference type="EMBL" id="JANRHA010000008">
    <property type="protein sequence ID" value="MDG3015525.1"/>
    <property type="molecule type" value="Genomic_DNA"/>
</dbReference>
<name>A0A9X4M026_9ACTN</name>
<comment type="caution">
    <text evidence="1">The sequence shown here is derived from an EMBL/GenBank/DDBJ whole genome shotgun (WGS) entry which is preliminary data.</text>
</comment>
<organism evidence="1 2">
    <name type="scientific">Speluncibacter jeojiensis</name>
    <dbReference type="NCBI Taxonomy" id="2710754"/>
    <lineage>
        <taxon>Bacteria</taxon>
        <taxon>Bacillati</taxon>
        <taxon>Actinomycetota</taxon>
        <taxon>Actinomycetes</taxon>
        <taxon>Mycobacteriales</taxon>
        <taxon>Speluncibacteraceae</taxon>
        <taxon>Speluncibacter</taxon>
    </lineage>
</organism>
<dbReference type="RefSeq" id="WP_277829955.1">
    <property type="nucleotide sequence ID" value="NZ_JAAIVF010000001.1"/>
</dbReference>
<proteinExistence type="predicted"/>
<evidence type="ECO:0000313" key="2">
    <source>
        <dbReference type="Proteomes" id="UP001152755"/>
    </source>
</evidence>
<accession>A0A9X4M026</accession>
<keyword evidence="2" id="KW-1185">Reference proteome</keyword>
<reference evidence="1" key="1">
    <citation type="submission" date="2022-08" db="EMBL/GenBank/DDBJ databases">
        <title>Genome analysis of Corynebacteriales strain.</title>
        <authorList>
            <person name="Lee S.D."/>
        </authorList>
    </citation>
    <scope>NUCLEOTIDE SEQUENCE</scope>
    <source>
        <strain evidence="1">D3-21</strain>
    </source>
</reference>
<evidence type="ECO:0000313" key="1">
    <source>
        <dbReference type="EMBL" id="MDG3015525.1"/>
    </source>
</evidence>
<dbReference type="AlphaFoldDB" id="A0A9X4M026"/>
<sequence>MSRLETIVRSVLDEGVDDWVPIDSLIWEAREAAGDSDFRVLVADALRLMFAEGLVVAGHVGGPEGFLSEGSSDGTLAQVIADCASMNWNPQGGGYWLANTDKGDRYVADDV</sequence>
<dbReference type="Proteomes" id="UP001152755">
    <property type="component" value="Unassembled WGS sequence"/>
</dbReference>
<gene>
    <name evidence="1" type="ORF">NVS88_13275</name>
</gene>
<protein>
    <submittedName>
        <fullName evidence="1">Uncharacterized protein</fullName>
    </submittedName>
</protein>